<dbReference type="PRINTS" id="PR00364">
    <property type="entry name" value="DISEASERSIST"/>
</dbReference>
<dbReference type="KEGG" id="kbs:EPA93_02905"/>
<dbReference type="GO" id="GO:0043531">
    <property type="term" value="F:ADP binding"/>
    <property type="evidence" value="ECO:0007669"/>
    <property type="project" value="InterPro"/>
</dbReference>
<dbReference type="PANTHER" id="PTHR47691">
    <property type="entry name" value="REGULATOR-RELATED"/>
    <property type="match status" value="1"/>
</dbReference>
<evidence type="ECO:0000259" key="1">
    <source>
        <dbReference type="PROSITE" id="PS50943"/>
    </source>
</evidence>
<dbReference type="InterPro" id="IPR011990">
    <property type="entry name" value="TPR-like_helical_dom_sf"/>
</dbReference>
<dbReference type="CDD" id="cd00093">
    <property type="entry name" value="HTH_XRE"/>
    <property type="match status" value="1"/>
</dbReference>
<dbReference type="Pfam" id="PF17874">
    <property type="entry name" value="TPR_MalT"/>
    <property type="match status" value="1"/>
</dbReference>
<dbReference type="SMART" id="SM00028">
    <property type="entry name" value="TPR"/>
    <property type="match status" value="6"/>
</dbReference>
<dbReference type="RefSeq" id="WP_129885596.1">
    <property type="nucleotide sequence ID" value="NZ_CP035758.1"/>
</dbReference>
<organism evidence="2 3">
    <name type="scientific">Ktedonosporobacter rubrisoli</name>
    <dbReference type="NCBI Taxonomy" id="2509675"/>
    <lineage>
        <taxon>Bacteria</taxon>
        <taxon>Bacillati</taxon>
        <taxon>Chloroflexota</taxon>
        <taxon>Ktedonobacteria</taxon>
        <taxon>Ktedonobacterales</taxon>
        <taxon>Ktedonosporobacteraceae</taxon>
        <taxon>Ktedonosporobacter</taxon>
    </lineage>
</organism>
<dbReference type="OrthoDB" id="157786at2"/>
<gene>
    <name evidence="2" type="ORF">EPA93_02905</name>
</gene>
<accession>A0A4P6JIS9</accession>
<evidence type="ECO:0000313" key="3">
    <source>
        <dbReference type="Proteomes" id="UP000290365"/>
    </source>
</evidence>
<dbReference type="Proteomes" id="UP000290365">
    <property type="component" value="Chromosome"/>
</dbReference>
<dbReference type="InterPro" id="IPR010982">
    <property type="entry name" value="Lambda_DNA-bd_dom_sf"/>
</dbReference>
<sequence length="832" mass="91575">MMKKPLPNDHLRTARKAMHLSRKRLAELLGTQERAIERWERGEKQPSPLWRDTLCKFFQSTPEKLGLLEAQPPSIYDPMIPALPSIPLIGRNTDLAQLKARLLPGNNVALTALHGLPGIGKTAMAIALAHDTELRALFPGGILWAGLGPQSNIPATLSRWGALLGIASSEREQLHDQKGWAAALHQIIAQRHIFLVIDDAWKLEDVLALKVGGPNCAHLVTTRFPPIAASITTEPPFVMKVLGTQESMLLLQRLAPSVISEEGGVLDLVQAVGGLPLALTLMGNYLRKQAFSGQKRHIASALQRLSSANERLQITQPRDPWLQPSPLPAQTSLHSAIAVSDQFLPPQARTALYALAVFPSRPHSFTEQAALAVASTTVEVLDLLIDAGLLESSGSGRYSLHQTITDYGRLHISDSLPYERLITFVIKFLEIHKKDWEQLERESDMILVALEKAYELDKKAELILMTLAYAPFLMTHGLYAQAELHLRRAHASAIQQGDLQATISMLRFLGEIAPHQGNLGQAQIPLQEGLKLARQLGNKAEMSALLSDLGWVAEKQGNLRQAETYLQEGLELARQNADREGICGLLRGLSSVAISKGDIAQAEVYAQEGLELARQVADPDHICWLLIILAGAIYERGRFTQAEKYCLEALELARRSSYRERICLLLANLGEIASELGKHIQAEQYLREGLELARQMQHPERTCQLLCTIGIIADRQGNGTQAEAYLQEGLKLACQIGTPDVIANTLYEYGNLCLAQQRAAEANKRFHEMLNSIPEGNQRLNALAKYGLARTALLQGDLQTAHDAGRASAAILAAIGHRQAQEVQQWLQALPQ</sequence>
<dbReference type="SUPFAM" id="SSF52540">
    <property type="entry name" value="P-loop containing nucleoside triphosphate hydrolases"/>
    <property type="match status" value="1"/>
</dbReference>
<keyword evidence="3" id="KW-1185">Reference proteome</keyword>
<dbReference type="Gene3D" id="1.25.40.10">
    <property type="entry name" value="Tetratricopeptide repeat domain"/>
    <property type="match status" value="2"/>
</dbReference>
<dbReference type="Gene3D" id="3.40.50.300">
    <property type="entry name" value="P-loop containing nucleotide triphosphate hydrolases"/>
    <property type="match status" value="1"/>
</dbReference>
<reference evidence="2 3" key="1">
    <citation type="submission" date="2019-01" db="EMBL/GenBank/DDBJ databases">
        <title>Ktedonosporobacter rubrisoli SCAWS-G2.</title>
        <authorList>
            <person name="Huang Y."/>
            <person name="Yan B."/>
        </authorList>
    </citation>
    <scope>NUCLEOTIDE SEQUENCE [LARGE SCALE GENOMIC DNA]</scope>
    <source>
        <strain evidence="2 3">SCAWS-G2</strain>
    </source>
</reference>
<dbReference type="AlphaFoldDB" id="A0A4P6JIS9"/>
<dbReference type="SUPFAM" id="SSF47413">
    <property type="entry name" value="lambda repressor-like DNA-binding domains"/>
    <property type="match status" value="1"/>
</dbReference>
<proteinExistence type="predicted"/>
<protein>
    <submittedName>
        <fullName evidence="2">Tetratricopeptide repeat protein</fullName>
    </submittedName>
</protein>
<dbReference type="Pfam" id="PF01381">
    <property type="entry name" value="HTH_3"/>
    <property type="match status" value="1"/>
</dbReference>
<dbReference type="GO" id="GO:0003677">
    <property type="term" value="F:DNA binding"/>
    <property type="evidence" value="ECO:0007669"/>
    <property type="project" value="InterPro"/>
</dbReference>
<name>A0A4P6JIS9_KTERU</name>
<dbReference type="Pfam" id="PF13181">
    <property type="entry name" value="TPR_8"/>
    <property type="match status" value="1"/>
</dbReference>
<dbReference type="InterPro" id="IPR019734">
    <property type="entry name" value="TPR_rpt"/>
</dbReference>
<dbReference type="SUPFAM" id="SSF48452">
    <property type="entry name" value="TPR-like"/>
    <property type="match status" value="2"/>
</dbReference>
<dbReference type="InterPro" id="IPR002182">
    <property type="entry name" value="NB-ARC"/>
</dbReference>
<dbReference type="InterPro" id="IPR001387">
    <property type="entry name" value="Cro/C1-type_HTH"/>
</dbReference>
<dbReference type="PROSITE" id="PS50943">
    <property type="entry name" value="HTH_CROC1"/>
    <property type="match status" value="1"/>
</dbReference>
<dbReference type="EMBL" id="CP035758">
    <property type="protein sequence ID" value="QBD74997.1"/>
    <property type="molecule type" value="Genomic_DNA"/>
</dbReference>
<dbReference type="InterPro" id="IPR027417">
    <property type="entry name" value="P-loop_NTPase"/>
</dbReference>
<dbReference type="PANTHER" id="PTHR47691:SF3">
    <property type="entry name" value="HTH-TYPE TRANSCRIPTIONAL REGULATOR RV0890C-RELATED"/>
    <property type="match status" value="1"/>
</dbReference>
<evidence type="ECO:0000313" key="2">
    <source>
        <dbReference type="EMBL" id="QBD74997.1"/>
    </source>
</evidence>
<dbReference type="Gene3D" id="1.10.260.40">
    <property type="entry name" value="lambda repressor-like DNA-binding domains"/>
    <property type="match status" value="1"/>
</dbReference>
<dbReference type="SMART" id="SM00530">
    <property type="entry name" value="HTH_XRE"/>
    <property type="match status" value="1"/>
</dbReference>
<dbReference type="Pfam" id="PF00931">
    <property type="entry name" value="NB-ARC"/>
    <property type="match status" value="1"/>
</dbReference>
<dbReference type="InterPro" id="IPR041617">
    <property type="entry name" value="TPR_MalT"/>
</dbReference>
<feature type="domain" description="HTH cro/C1-type" evidence="1">
    <location>
        <begin position="11"/>
        <end position="65"/>
    </location>
</feature>